<evidence type="ECO:0000256" key="1">
    <source>
        <dbReference type="ARBA" id="ARBA00004141"/>
    </source>
</evidence>
<evidence type="ECO:0000313" key="8">
    <source>
        <dbReference type="EMBL" id="VTR53476.1"/>
    </source>
</evidence>
<keyword evidence="6 7" id="KW-0472">Membrane</keyword>
<comment type="similarity">
    <text evidence="2">Belongs to the nucleobase:cation symporter-2 (NCS2) (TC 2.A.40) family.</text>
</comment>
<dbReference type="GO" id="GO:0042907">
    <property type="term" value="F:xanthine transmembrane transporter activity"/>
    <property type="evidence" value="ECO:0007669"/>
    <property type="project" value="TreeGrafter"/>
</dbReference>
<evidence type="ECO:0000256" key="2">
    <source>
        <dbReference type="ARBA" id="ARBA00008821"/>
    </source>
</evidence>
<reference evidence="8" key="1">
    <citation type="submission" date="2019-05" db="EMBL/GenBank/DDBJ databases">
        <authorList>
            <consortium name="Pathogen Informatics"/>
        </authorList>
    </citation>
    <scope>NUCLEOTIDE SEQUENCE [LARGE SCALE GENOMIC DNA]</scope>
    <source>
        <strain evidence="8">NCTC12965</strain>
    </source>
</reference>
<sequence>MLIFILLITRFSKGFISNISVLLGIGFGFVVALLMGEVSFSGLNDAAWFAIVRPFAFGWPTFDPAFDYHPDDRHADRIY</sequence>
<dbReference type="InterPro" id="IPR006043">
    <property type="entry name" value="NCS2"/>
</dbReference>
<keyword evidence="3" id="KW-0813">Transport</keyword>
<evidence type="ECO:0000256" key="5">
    <source>
        <dbReference type="ARBA" id="ARBA00022989"/>
    </source>
</evidence>
<gene>
    <name evidence="8" type="primary">ygfU_2</name>
    <name evidence="8" type="ORF">NCTC12965_06571</name>
</gene>
<feature type="transmembrane region" description="Helical" evidence="7">
    <location>
        <begin position="15"/>
        <end position="35"/>
    </location>
</feature>
<comment type="subcellular location">
    <subcellularLocation>
        <location evidence="1">Membrane</location>
        <topology evidence="1">Multi-pass membrane protein</topology>
    </subcellularLocation>
</comment>
<evidence type="ECO:0000256" key="4">
    <source>
        <dbReference type="ARBA" id="ARBA00022692"/>
    </source>
</evidence>
<dbReference type="PANTHER" id="PTHR42810:SF4">
    <property type="entry name" value="URIC ACID TRANSPORTER UACT"/>
    <property type="match status" value="1"/>
</dbReference>
<keyword evidence="4 7" id="KW-0812">Transmembrane</keyword>
<evidence type="ECO:0000256" key="3">
    <source>
        <dbReference type="ARBA" id="ARBA00022448"/>
    </source>
</evidence>
<organism evidence="8">
    <name type="scientific">Serratia fonticola</name>
    <dbReference type="NCBI Taxonomy" id="47917"/>
    <lineage>
        <taxon>Bacteria</taxon>
        <taxon>Pseudomonadati</taxon>
        <taxon>Pseudomonadota</taxon>
        <taxon>Gammaproteobacteria</taxon>
        <taxon>Enterobacterales</taxon>
        <taxon>Yersiniaceae</taxon>
        <taxon>Serratia</taxon>
    </lineage>
</organism>
<protein>
    <submittedName>
        <fullName evidence="8">Purine permease ygfU</fullName>
    </submittedName>
</protein>
<accession>A0A4U9W452</accession>
<name>A0A4U9W452_SERFO</name>
<dbReference type="Pfam" id="PF00860">
    <property type="entry name" value="Xan_ur_permease"/>
    <property type="match status" value="1"/>
</dbReference>
<dbReference type="GO" id="GO:0005886">
    <property type="term" value="C:plasma membrane"/>
    <property type="evidence" value="ECO:0007669"/>
    <property type="project" value="TreeGrafter"/>
</dbReference>
<keyword evidence="5 7" id="KW-1133">Transmembrane helix</keyword>
<evidence type="ECO:0000256" key="7">
    <source>
        <dbReference type="SAM" id="Phobius"/>
    </source>
</evidence>
<dbReference type="EMBL" id="CABEEZ010000127">
    <property type="protein sequence ID" value="VTR53476.1"/>
    <property type="molecule type" value="Genomic_DNA"/>
</dbReference>
<dbReference type="AlphaFoldDB" id="A0A4U9W452"/>
<proteinExistence type="inferred from homology"/>
<evidence type="ECO:0000256" key="6">
    <source>
        <dbReference type="ARBA" id="ARBA00023136"/>
    </source>
</evidence>
<dbReference type="PANTHER" id="PTHR42810">
    <property type="entry name" value="PURINE PERMEASE C1399.01C-RELATED"/>
    <property type="match status" value="1"/>
</dbReference>